<dbReference type="GO" id="GO:0019695">
    <property type="term" value="P:choline metabolic process"/>
    <property type="evidence" value="ECO:0007669"/>
    <property type="project" value="TreeGrafter"/>
</dbReference>
<comment type="similarity">
    <text evidence="1 3">Belongs to the type-B carboxylesterase/lipase family.</text>
</comment>
<feature type="region of interest" description="Disordered" evidence="4">
    <location>
        <begin position="367"/>
        <end position="401"/>
    </location>
</feature>
<dbReference type="InterPro" id="IPR019826">
    <property type="entry name" value="Carboxylesterase_B_AS"/>
</dbReference>
<feature type="compositionally biased region" description="Gly residues" evidence="4">
    <location>
        <begin position="372"/>
        <end position="385"/>
    </location>
</feature>
<protein>
    <recommendedName>
        <fullName evidence="3">Carboxylic ester hydrolase</fullName>
        <ecNumber evidence="3">3.1.1.-</ecNumber>
    </recommendedName>
</protein>
<evidence type="ECO:0000256" key="4">
    <source>
        <dbReference type="SAM" id="MobiDB-lite"/>
    </source>
</evidence>
<dbReference type="GO" id="GO:0005615">
    <property type="term" value="C:extracellular space"/>
    <property type="evidence" value="ECO:0007669"/>
    <property type="project" value="TreeGrafter"/>
</dbReference>
<evidence type="ECO:0000256" key="2">
    <source>
        <dbReference type="ARBA" id="ARBA00022801"/>
    </source>
</evidence>
<dbReference type="Gene3D" id="3.40.50.1820">
    <property type="entry name" value="alpha/beta hydrolase"/>
    <property type="match status" value="1"/>
</dbReference>
<dbReference type="Pfam" id="PF00135">
    <property type="entry name" value="COesterase"/>
    <property type="match status" value="1"/>
</dbReference>
<evidence type="ECO:0000256" key="3">
    <source>
        <dbReference type="RuleBase" id="RU361235"/>
    </source>
</evidence>
<dbReference type="PANTHER" id="PTHR43918">
    <property type="entry name" value="ACETYLCHOLINESTERASE"/>
    <property type="match status" value="1"/>
</dbReference>
<dbReference type="PROSITE" id="PS00122">
    <property type="entry name" value="CARBOXYLESTERASE_B_1"/>
    <property type="match status" value="1"/>
</dbReference>
<proteinExistence type="inferred from homology"/>
<dbReference type="AlphaFoldDB" id="A0AB33KE31"/>
<dbReference type="EC" id="3.1.1.-" evidence="3"/>
<accession>A0AB33KE31</accession>
<dbReference type="EMBL" id="AP035884">
    <property type="protein sequence ID" value="BFP51989.1"/>
    <property type="molecule type" value="Genomic_DNA"/>
</dbReference>
<dbReference type="GO" id="GO:0005886">
    <property type="term" value="C:plasma membrane"/>
    <property type="evidence" value="ECO:0007669"/>
    <property type="project" value="TreeGrafter"/>
</dbReference>
<feature type="domain" description="Carboxylesterase type B" evidence="5">
    <location>
        <begin position="4"/>
        <end position="301"/>
    </location>
</feature>
<dbReference type="PANTHER" id="PTHR43918:SF4">
    <property type="entry name" value="CARBOXYLIC ESTER HYDROLASE"/>
    <property type="match status" value="1"/>
</dbReference>
<dbReference type="GO" id="GO:0006581">
    <property type="term" value="P:acetylcholine catabolic process"/>
    <property type="evidence" value="ECO:0007669"/>
    <property type="project" value="TreeGrafter"/>
</dbReference>
<keyword evidence="2 3" id="KW-0378">Hydrolase</keyword>
<dbReference type="InterPro" id="IPR050654">
    <property type="entry name" value="AChE-related_enzymes"/>
</dbReference>
<dbReference type="SUPFAM" id="SSF53474">
    <property type="entry name" value="alpha/beta-Hydrolases"/>
    <property type="match status" value="1"/>
</dbReference>
<evidence type="ECO:0000259" key="5">
    <source>
        <dbReference type="Pfam" id="PF00135"/>
    </source>
</evidence>
<gene>
    <name evidence="6" type="ORF">SCMC78_17960</name>
</gene>
<dbReference type="InterPro" id="IPR002018">
    <property type="entry name" value="CarbesteraseB"/>
</dbReference>
<dbReference type="GO" id="GO:0003990">
    <property type="term" value="F:acetylcholinesterase activity"/>
    <property type="evidence" value="ECO:0007669"/>
    <property type="project" value="TreeGrafter"/>
</dbReference>
<reference evidence="6" key="1">
    <citation type="submission" date="2024-07" db="EMBL/GenBank/DDBJ databases">
        <title>Complete genome sequences of cellulolytic bacteria, Kitasatospora sp. CMC57 and Streptomyces sp. CMC78, isolated from Japanese agricultural soil.</title>
        <authorList>
            <person name="Hashimoto T."/>
            <person name="Ito M."/>
            <person name="Iwamoto M."/>
            <person name="Fukahori D."/>
            <person name="Shoda T."/>
            <person name="Sakoda M."/>
            <person name="Morohoshi T."/>
            <person name="Mitsuboshi M."/>
            <person name="Nishizawa T."/>
        </authorList>
    </citation>
    <scope>NUCLEOTIDE SEQUENCE</scope>
    <source>
        <strain evidence="6">CMC78</strain>
    </source>
</reference>
<organism evidence="6">
    <name type="scientific">Streptomyces sp. CMC78</name>
    <dbReference type="NCBI Taxonomy" id="3231512"/>
    <lineage>
        <taxon>Bacteria</taxon>
        <taxon>Bacillati</taxon>
        <taxon>Actinomycetota</taxon>
        <taxon>Actinomycetes</taxon>
        <taxon>Kitasatosporales</taxon>
        <taxon>Streptomycetaceae</taxon>
        <taxon>Streptomyces</taxon>
    </lineage>
</organism>
<dbReference type="InterPro" id="IPR029058">
    <property type="entry name" value="AB_hydrolase_fold"/>
</dbReference>
<name>A0AB33KE31_9ACTN</name>
<evidence type="ECO:0000256" key="1">
    <source>
        <dbReference type="ARBA" id="ARBA00005964"/>
    </source>
</evidence>
<feature type="compositionally biased region" description="Low complexity" evidence="4">
    <location>
        <begin position="386"/>
        <end position="401"/>
    </location>
</feature>
<dbReference type="KEGG" id="stcm:SCMC78_17960"/>
<evidence type="ECO:0000313" key="6">
    <source>
        <dbReference type="EMBL" id="BFP51989.1"/>
    </source>
</evidence>
<dbReference type="RefSeq" id="WP_319597019.1">
    <property type="nucleotide sequence ID" value="NZ_AP035884.1"/>
</dbReference>
<sequence>MDIIATTRHGKVRGRVDRGIASYRGIPYAAAPFGAHRFRAPAPVEPWEGVRDALEFGPTVPQRPYRPPLDRLIPEVDLPGDECLNLNVWAPERAAGPLPVLVWIHGGSLRNGSAAMPLYDGEAFARDGVVLVSVNYRLGVEGFGVFPDAPDNRGLLDQIAALTWVRDNIAGFGGDPARVTVCGESAGAISIAALLTSPRAAGLFHRAVLQSGAPHTVPRDRGARTVRAMAKALRVPATAEAFAAVDRERLLDAQHEVAGGADPISGGPGFHVVADDDVVPADPPPPSVDLLLGCNREEYRLWFVPSGALDRVNGLTLRLALLKFRIPGRVARLYRAGRPGAKPGVILGEMATDLLLRGPLNRLADSRLPGTGFPGSGHSGAGTGGSPAAASPPGGPAVSGSGSRPARTFFYEFAWRSPVLELGACHALEIGFVFDNLRYGEALTGPDAPQPLADAMHRAWVGFAATGDPGWAAWDGRRPVRVFDHPGTSTVLAPRQEELRAWL</sequence>